<accession>A0A2V4MQB3</accession>
<dbReference type="Proteomes" id="UP000248012">
    <property type="component" value="Unassembled WGS sequence"/>
</dbReference>
<dbReference type="OrthoDB" id="7790365at2"/>
<evidence type="ECO:0000256" key="2">
    <source>
        <dbReference type="SAM" id="SignalP"/>
    </source>
</evidence>
<organism evidence="3 4">
    <name type="scientific">Litorivita pollutaquae</name>
    <dbReference type="NCBI Taxonomy" id="2200892"/>
    <lineage>
        <taxon>Bacteria</taxon>
        <taxon>Pseudomonadati</taxon>
        <taxon>Pseudomonadota</taxon>
        <taxon>Alphaproteobacteria</taxon>
        <taxon>Rhodobacterales</taxon>
        <taxon>Paracoccaceae</taxon>
        <taxon>Litorivita</taxon>
    </lineage>
</organism>
<reference evidence="3 4" key="1">
    <citation type="submission" date="2018-05" db="EMBL/GenBank/DDBJ databases">
        <title>Oceanovita maritima gen. nov., sp. nov., a marine bacterium in the family Rhodobacteraceae isolated from surface seawater of Lundu port Xiamen, China.</title>
        <authorList>
            <person name="Hetharua B.H."/>
            <person name="Min D."/>
            <person name="Liao H."/>
            <person name="Tian Y."/>
        </authorList>
    </citation>
    <scope>NUCLEOTIDE SEQUENCE [LARGE SCALE GENOMIC DNA]</scope>
    <source>
        <strain evidence="3 4">FSX-11</strain>
    </source>
</reference>
<sequence length="442" mass="46661">MRHRAVKSTVSGALYALLLSGCVMQDGGANGTATMMAMHKPDTHKPEKSARAKESAESAVIAALQARRSALPSGSSYDQVAANVLAASSRSAEAELRSARLRAEAQSKNWLPSIGPSISLSSLGAVVAGLLVEQVLFDNGRKKAERDFAKADVEVAAATLSIDTNDRVYEALSLYISAEEGRAKATLSSRIYDDMKHFEWIMNERVTGGVSDMSDLQILRQKLSHIKSEHSAAAESVSAALAELNAMSARPLGGLTGLSEVAVTAKDAKPLSVLKAEAERARAIAEAKISRAGHLPGAKLTATAGTGGSSVKPNISVGSDNLLGLGTGASLKAIAAEKEAAARRVAQAQEDANRRLRALEQRLAAQDRQAAEAATMTAQAKANLDIFQEQYEAGQRQVMDVVGVFETFAAQQRSEVVLKYKAALTRLEIAKELGLLANGEEI</sequence>
<feature type="signal peptide" evidence="2">
    <location>
        <begin position="1"/>
        <end position="25"/>
    </location>
</feature>
<evidence type="ECO:0000256" key="1">
    <source>
        <dbReference type="SAM" id="Coils"/>
    </source>
</evidence>
<dbReference type="SUPFAM" id="SSF56954">
    <property type="entry name" value="Outer membrane efflux proteins (OEP)"/>
    <property type="match status" value="1"/>
</dbReference>
<dbReference type="PROSITE" id="PS51257">
    <property type="entry name" value="PROKAR_LIPOPROTEIN"/>
    <property type="match status" value="1"/>
</dbReference>
<dbReference type="AlphaFoldDB" id="A0A2V4MQB3"/>
<dbReference type="GO" id="GO:0015562">
    <property type="term" value="F:efflux transmembrane transporter activity"/>
    <property type="evidence" value="ECO:0007669"/>
    <property type="project" value="InterPro"/>
</dbReference>
<dbReference type="RefSeq" id="WP_110794509.1">
    <property type="nucleotide sequence ID" value="NZ_KZ826481.1"/>
</dbReference>
<keyword evidence="2" id="KW-0732">Signal</keyword>
<name>A0A2V4MQB3_9RHOB</name>
<evidence type="ECO:0000313" key="4">
    <source>
        <dbReference type="Proteomes" id="UP000248012"/>
    </source>
</evidence>
<feature type="chain" id="PRO_5015900955" evidence="2">
    <location>
        <begin position="26"/>
        <end position="442"/>
    </location>
</feature>
<protein>
    <submittedName>
        <fullName evidence="3">Transporter</fullName>
    </submittedName>
</protein>
<comment type="caution">
    <text evidence="3">The sequence shown here is derived from an EMBL/GenBank/DDBJ whole genome shotgun (WGS) entry which is preliminary data.</text>
</comment>
<dbReference type="EMBL" id="QFVT01000002">
    <property type="protein sequence ID" value="PYC48931.1"/>
    <property type="molecule type" value="Genomic_DNA"/>
</dbReference>
<feature type="coiled-coil region" evidence="1">
    <location>
        <begin position="331"/>
        <end position="376"/>
    </location>
</feature>
<keyword evidence="4" id="KW-1185">Reference proteome</keyword>
<proteinExistence type="predicted"/>
<keyword evidence="1" id="KW-0175">Coiled coil</keyword>
<evidence type="ECO:0000313" key="3">
    <source>
        <dbReference type="EMBL" id="PYC48931.1"/>
    </source>
</evidence>
<dbReference type="Gene3D" id="1.20.1600.10">
    <property type="entry name" value="Outer membrane efflux proteins (OEP)"/>
    <property type="match status" value="1"/>
</dbReference>
<gene>
    <name evidence="3" type="ORF">DI396_02340</name>
</gene>